<accession>A0A0D0J3Q6</accession>
<gene>
    <name evidence="10" type="ORF">RU08_12110</name>
</gene>
<evidence type="ECO:0000313" key="10">
    <source>
        <dbReference type="EMBL" id="KIQ00148.1"/>
    </source>
</evidence>
<sequence length="373" mass="40222">MSVPLIESLETLIVDLPTIRPHKLAMHTMQRQTLVILRLRCSDGIEGVGEATTIGGLAYAGESPESIKTNIDTYFAPLLIGQPAGNINAAMLRIDRNVRANTFARSAVETALLDAQGKRLGLPVAELLGGRVRNGLEVAWTLASGNTATDIEEAERMLDLRRHRIFKLKIGSRDASLDIAHVAAIKRALGDRASVRVDVNQAWSEAVAMRACQALGDAGVDLIEQPIPRQDVQAQARVSARSPAPIMADEAIESVEDSFNLARAGAAPVFALKIAKNGGPRAVLRSAHIAEAAGIALYGGTMLEGSVGTLASAHAFATLSKLEWHTELFGPLLLTEDILVEVPMYRDFELKIPTTPGLGVTLDEERLQHFRRR</sequence>
<evidence type="ECO:0000256" key="1">
    <source>
        <dbReference type="ARBA" id="ARBA00001936"/>
    </source>
</evidence>
<dbReference type="SUPFAM" id="SSF51604">
    <property type="entry name" value="Enolase C-terminal domain-like"/>
    <property type="match status" value="1"/>
</dbReference>
<evidence type="ECO:0000256" key="2">
    <source>
        <dbReference type="ARBA" id="ARBA00005211"/>
    </source>
</evidence>
<feature type="domain" description="Mandelate racemase/muconate lactonizing enzyme C-terminal" evidence="9">
    <location>
        <begin position="148"/>
        <end position="245"/>
    </location>
</feature>
<comment type="cofactor">
    <cofactor evidence="1">
        <name>Mn(2+)</name>
        <dbReference type="ChEBI" id="CHEBI:29035"/>
    </cofactor>
</comment>
<dbReference type="PROSITE" id="PS00908">
    <property type="entry name" value="MR_MLE_1"/>
    <property type="match status" value="1"/>
</dbReference>
<dbReference type="GO" id="GO:0018849">
    <property type="term" value="F:muconate cycloisomerase activity"/>
    <property type="evidence" value="ECO:0007669"/>
    <property type="project" value="InterPro"/>
</dbReference>
<dbReference type="InterPro" id="IPR029017">
    <property type="entry name" value="Enolase-like_N"/>
</dbReference>
<evidence type="ECO:0000313" key="11">
    <source>
        <dbReference type="Proteomes" id="UP000032068"/>
    </source>
</evidence>
<dbReference type="RefSeq" id="WP_042554071.1">
    <property type="nucleotide sequence ID" value="NZ_JXQW01000029.1"/>
</dbReference>
<dbReference type="SFLD" id="SFLDS00001">
    <property type="entry name" value="Enolase"/>
    <property type="match status" value="1"/>
</dbReference>
<dbReference type="Gene3D" id="3.20.20.120">
    <property type="entry name" value="Enolase-like C-terminal domain"/>
    <property type="match status" value="1"/>
</dbReference>
<keyword evidence="7 10" id="KW-0413">Isomerase</keyword>
<dbReference type="Pfam" id="PF02746">
    <property type="entry name" value="MR_MLE_N"/>
    <property type="match status" value="1"/>
</dbReference>
<dbReference type="SFLD" id="SFLDG01258">
    <property type="entry name" value="(chloro)muconate_cycloisomeras"/>
    <property type="match status" value="1"/>
</dbReference>
<dbReference type="OrthoDB" id="5596677at2"/>
<dbReference type="Gene3D" id="3.30.390.10">
    <property type="entry name" value="Enolase-like, N-terminal domain"/>
    <property type="match status" value="1"/>
</dbReference>
<dbReference type="InterPro" id="IPR013342">
    <property type="entry name" value="Mandelate_racemase_C"/>
</dbReference>
<name>A0A0D0J3Q6_9PSED</name>
<feature type="active site" description="Proton donor" evidence="8">
    <location>
        <position position="327"/>
    </location>
</feature>
<dbReference type="PANTHER" id="PTHR48073">
    <property type="entry name" value="O-SUCCINYLBENZOATE SYNTHASE-RELATED"/>
    <property type="match status" value="1"/>
</dbReference>
<evidence type="ECO:0000256" key="6">
    <source>
        <dbReference type="ARBA" id="ARBA00023211"/>
    </source>
</evidence>
<dbReference type="InterPro" id="IPR013341">
    <property type="entry name" value="Mandelate_racemase_N_dom"/>
</dbReference>
<dbReference type="SFLD" id="SFLDG00180">
    <property type="entry name" value="muconate_cycloisomerase"/>
    <property type="match status" value="1"/>
</dbReference>
<dbReference type="InterPro" id="IPR018110">
    <property type="entry name" value="Mandel_Rmase/mucon_lact_enz_CS"/>
</dbReference>
<evidence type="ECO:0000259" key="9">
    <source>
        <dbReference type="SMART" id="SM00922"/>
    </source>
</evidence>
<dbReference type="EMBL" id="JXQW01000029">
    <property type="protein sequence ID" value="KIQ00148.1"/>
    <property type="molecule type" value="Genomic_DNA"/>
</dbReference>
<comment type="pathway">
    <text evidence="2">Aromatic compound metabolism.</text>
</comment>
<dbReference type="PROSITE" id="PS00909">
    <property type="entry name" value="MR_MLE_2"/>
    <property type="match status" value="1"/>
</dbReference>
<proteinExistence type="inferred from homology"/>
<organism evidence="10 11">
    <name type="scientific">Pseudomonas fulva</name>
    <dbReference type="NCBI Taxonomy" id="47880"/>
    <lineage>
        <taxon>Bacteria</taxon>
        <taxon>Pseudomonadati</taxon>
        <taxon>Pseudomonadota</taxon>
        <taxon>Gammaproteobacteria</taxon>
        <taxon>Pseudomonadales</taxon>
        <taxon>Pseudomonadaceae</taxon>
        <taxon>Pseudomonas</taxon>
    </lineage>
</organism>
<protein>
    <submittedName>
        <fullName evidence="10">Muconate cycloisomerase</fullName>
    </submittedName>
</protein>
<evidence type="ECO:0000256" key="4">
    <source>
        <dbReference type="ARBA" id="ARBA00022723"/>
    </source>
</evidence>
<dbReference type="Pfam" id="PF13378">
    <property type="entry name" value="MR_MLE_C"/>
    <property type="match status" value="1"/>
</dbReference>
<dbReference type="Proteomes" id="UP000032068">
    <property type="component" value="Unassembled WGS sequence"/>
</dbReference>
<keyword evidence="6" id="KW-0464">Manganese</keyword>
<dbReference type="PANTHER" id="PTHR48073:SF2">
    <property type="entry name" value="O-SUCCINYLBENZOATE SYNTHASE"/>
    <property type="match status" value="1"/>
</dbReference>
<dbReference type="GO" id="GO:0006518">
    <property type="term" value="P:peptide metabolic process"/>
    <property type="evidence" value="ECO:0007669"/>
    <property type="project" value="UniProtKB-ARBA"/>
</dbReference>
<dbReference type="GO" id="GO:0018850">
    <property type="term" value="F:chloromuconate cycloisomerase activity"/>
    <property type="evidence" value="ECO:0007669"/>
    <property type="project" value="InterPro"/>
</dbReference>
<comment type="caution">
    <text evidence="10">The sequence shown here is derived from an EMBL/GenBank/DDBJ whole genome shotgun (WGS) entry which is preliminary data.</text>
</comment>
<dbReference type="AlphaFoldDB" id="A0A0D0J3Q6"/>
<dbReference type="InterPro" id="IPR013370">
    <property type="entry name" value="Chloromuconate_cycloisomerase"/>
</dbReference>
<comment type="similarity">
    <text evidence="3">Belongs to the mandelate racemase/muconate lactonizing enzyme family.</text>
</comment>
<evidence type="ECO:0000256" key="8">
    <source>
        <dbReference type="PIRSR" id="PIRSR613370-1"/>
    </source>
</evidence>
<dbReference type="SMART" id="SM00922">
    <property type="entry name" value="MR_MLE"/>
    <property type="match status" value="1"/>
</dbReference>
<dbReference type="GO" id="GO:0030145">
    <property type="term" value="F:manganese ion binding"/>
    <property type="evidence" value="ECO:0007669"/>
    <property type="project" value="InterPro"/>
</dbReference>
<dbReference type="CDD" id="cd03318">
    <property type="entry name" value="MLE"/>
    <property type="match status" value="1"/>
</dbReference>
<dbReference type="GO" id="GO:0009063">
    <property type="term" value="P:amino acid catabolic process"/>
    <property type="evidence" value="ECO:0007669"/>
    <property type="project" value="InterPro"/>
</dbReference>
<dbReference type="GO" id="GO:0016854">
    <property type="term" value="F:racemase and epimerase activity"/>
    <property type="evidence" value="ECO:0007669"/>
    <property type="project" value="UniProtKB-ARBA"/>
</dbReference>
<evidence type="ECO:0000256" key="7">
    <source>
        <dbReference type="ARBA" id="ARBA00023235"/>
    </source>
</evidence>
<dbReference type="InterPro" id="IPR029065">
    <property type="entry name" value="Enolase_C-like"/>
</dbReference>
<reference evidence="10 11" key="1">
    <citation type="submission" date="2014-12" db="EMBL/GenBank/DDBJ databases">
        <title>16Stimator: statistical estimation of ribosomal gene copy numbers from draft genome assemblies.</title>
        <authorList>
            <person name="Perisin M.A."/>
            <person name="Vetter M."/>
            <person name="Gilbert J.A."/>
            <person name="Bergelson J."/>
        </authorList>
    </citation>
    <scope>NUCLEOTIDE SEQUENCE [LARGE SCALE GENOMIC DNA]</scope>
    <source>
        <strain evidence="10 11">MEJ086</strain>
    </source>
</reference>
<evidence type="ECO:0000256" key="5">
    <source>
        <dbReference type="ARBA" id="ARBA00022797"/>
    </source>
</evidence>
<keyword evidence="5" id="KW-0058">Aromatic hydrocarbons catabolism</keyword>
<dbReference type="SUPFAM" id="SSF54826">
    <property type="entry name" value="Enolase N-terminal domain-like"/>
    <property type="match status" value="1"/>
</dbReference>
<dbReference type="InterPro" id="IPR036849">
    <property type="entry name" value="Enolase-like_C_sf"/>
</dbReference>
<feature type="active site" description="Proton acceptor" evidence="8">
    <location>
        <position position="169"/>
    </location>
</feature>
<evidence type="ECO:0000256" key="3">
    <source>
        <dbReference type="ARBA" id="ARBA00008031"/>
    </source>
</evidence>
<keyword evidence="4" id="KW-0479">Metal-binding</keyword>
<dbReference type="NCBIfam" id="TIGR02534">
    <property type="entry name" value="mucon_cyclo"/>
    <property type="match status" value="1"/>
</dbReference>